<dbReference type="Proteomes" id="UP000596857">
    <property type="component" value="Unassembled WGS sequence"/>
</dbReference>
<protein>
    <submittedName>
        <fullName evidence="5">Platelet-activating factor acetylhydrolase plasma/intracellular isoform II</fullName>
    </submittedName>
</protein>
<dbReference type="SUPFAM" id="SSF53474">
    <property type="entry name" value="alpha/beta-Hydrolases"/>
    <property type="match status" value="1"/>
</dbReference>
<reference evidence="5 6" key="1">
    <citation type="submission" date="2019-10" db="EMBL/GenBank/DDBJ databases">
        <title>Description of Paenibacillus terricola sp. nov.</title>
        <authorList>
            <person name="Carlier A."/>
            <person name="Qi S."/>
        </authorList>
    </citation>
    <scope>NUCLEOTIDE SEQUENCE [LARGE SCALE GENOMIC DNA]</scope>
    <source>
        <strain evidence="5 6">LMG 31459</strain>
    </source>
</reference>
<sequence>MRVLEIILTMSALLLMFSFVSGKLFLKVKLVLSAISIILCAAQLWIEGYRWQMAGVYVMVLLGMILRMAGIIRGRSQKLLSAGQKTGESAFRSLKRCCVVAGTATGILMVIGSAVLSSTIPVVKFPDPAGPYAVGIQTLHLTDSSRPEPQTPDPGDSRELMVYVWYPAAAKNDRQTAPLLHGDRPSNRKLTSAFAGSLGIPSFSLDYWQYIHTNAYPNVDWLRSEGPYPLILINHGNGTSSLLHTALAENLAANGYIVAAVDHTYSTAATLFPDGTVTGFSESLSSDHFIATGTQLGNVWNDDNRFVLSQLKQQFADYIDTDHIGIAGHSFGGAAAYEAMFSIPELKAGIDLDGSLYTLTGPSRGKPFLFIESEDYYNRKKQIADPDIDAEEKIMNNARLSGGGKLYIKGTAHFNFTDLQLYSSLLKYTGMTGSIDGGRSNEIVNQLVLDFFNSHLKGIHEDGEDAGTDAGYVEEVRP</sequence>
<evidence type="ECO:0000256" key="1">
    <source>
        <dbReference type="ARBA" id="ARBA00022801"/>
    </source>
</evidence>
<keyword evidence="4" id="KW-0472">Membrane</keyword>
<keyword evidence="3" id="KW-0443">Lipid metabolism</keyword>
<keyword evidence="4" id="KW-1133">Transmembrane helix</keyword>
<dbReference type="InterPro" id="IPR029058">
    <property type="entry name" value="AB_hydrolase_fold"/>
</dbReference>
<dbReference type="EMBL" id="WHOB01000048">
    <property type="protein sequence ID" value="NOU80503.1"/>
    <property type="molecule type" value="Genomic_DNA"/>
</dbReference>
<dbReference type="PANTHER" id="PTHR10272">
    <property type="entry name" value="PLATELET-ACTIVATING FACTOR ACETYLHYDROLASE"/>
    <property type="match status" value="1"/>
</dbReference>
<dbReference type="Pfam" id="PF03403">
    <property type="entry name" value="PAF-AH_p_II"/>
    <property type="match status" value="2"/>
</dbReference>
<keyword evidence="1" id="KW-0378">Hydrolase</keyword>
<feature type="transmembrane region" description="Helical" evidence="4">
    <location>
        <begin position="52"/>
        <end position="72"/>
    </location>
</feature>
<proteinExistence type="predicted"/>
<name>A0ABX1YHK2_9BACL</name>
<accession>A0ABX1YHK2</accession>
<dbReference type="Gene3D" id="3.40.50.1820">
    <property type="entry name" value="alpha/beta hydrolase"/>
    <property type="match status" value="1"/>
</dbReference>
<keyword evidence="4" id="KW-0812">Transmembrane</keyword>
<organism evidence="5 6">
    <name type="scientific">Paenibacillus phytohabitans</name>
    <dbReference type="NCBI Taxonomy" id="2654978"/>
    <lineage>
        <taxon>Bacteria</taxon>
        <taxon>Bacillati</taxon>
        <taxon>Bacillota</taxon>
        <taxon>Bacilli</taxon>
        <taxon>Bacillales</taxon>
        <taxon>Paenibacillaceae</taxon>
        <taxon>Paenibacillus</taxon>
    </lineage>
</organism>
<evidence type="ECO:0000256" key="4">
    <source>
        <dbReference type="SAM" id="Phobius"/>
    </source>
</evidence>
<evidence type="ECO:0000313" key="6">
    <source>
        <dbReference type="Proteomes" id="UP000596857"/>
    </source>
</evidence>
<dbReference type="RefSeq" id="WP_171718154.1">
    <property type="nucleotide sequence ID" value="NZ_WHOB01000048.1"/>
</dbReference>
<evidence type="ECO:0000256" key="3">
    <source>
        <dbReference type="ARBA" id="ARBA00023098"/>
    </source>
</evidence>
<comment type="caution">
    <text evidence="5">The sequence shown here is derived from an EMBL/GenBank/DDBJ whole genome shotgun (WGS) entry which is preliminary data.</text>
</comment>
<evidence type="ECO:0000313" key="5">
    <source>
        <dbReference type="EMBL" id="NOU80503.1"/>
    </source>
</evidence>
<keyword evidence="2" id="KW-0442">Lipid degradation</keyword>
<feature type="transmembrane region" description="Helical" evidence="4">
    <location>
        <begin position="30"/>
        <end position="46"/>
    </location>
</feature>
<feature type="transmembrane region" description="Helical" evidence="4">
    <location>
        <begin position="93"/>
        <end position="116"/>
    </location>
</feature>
<evidence type="ECO:0000256" key="2">
    <source>
        <dbReference type="ARBA" id="ARBA00022963"/>
    </source>
</evidence>
<dbReference type="PANTHER" id="PTHR10272:SF0">
    <property type="entry name" value="PLATELET-ACTIVATING FACTOR ACETYLHYDROLASE"/>
    <property type="match status" value="1"/>
</dbReference>
<keyword evidence="6" id="KW-1185">Reference proteome</keyword>
<gene>
    <name evidence="5" type="ORF">GC101_16675</name>
</gene>